<dbReference type="Pfam" id="PF00903">
    <property type="entry name" value="Glyoxalase"/>
    <property type="match status" value="1"/>
</dbReference>
<dbReference type="InterPro" id="IPR004360">
    <property type="entry name" value="Glyas_Fos-R_dOase_dom"/>
</dbReference>
<dbReference type="InterPro" id="IPR051785">
    <property type="entry name" value="MMCE/EMCE_epimerase"/>
</dbReference>
<dbReference type="Proteomes" id="UP001500742">
    <property type="component" value="Unassembled WGS sequence"/>
</dbReference>
<keyword evidence="4" id="KW-1185">Reference proteome</keyword>
<evidence type="ECO:0000256" key="1">
    <source>
        <dbReference type="ARBA" id="ARBA00022723"/>
    </source>
</evidence>
<comment type="caution">
    <text evidence="3">The sequence shown here is derived from an EMBL/GenBank/DDBJ whole genome shotgun (WGS) entry which is preliminary data.</text>
</comment>
<dbReference type="EMBL" id="BAAAZC010000013">
    <property type="protein sequence ID" value="GAA3969937.1"/>
    <property type="molecule type" value="Genomic_DNA"/>
</dbReference>
<dbReference type="InterPro" id="IPR029068">
    <property type="entry name" value="Glyas_Bleomycin-R_OHBP_Dase"/>
</dbReference>
<gene>
    <name evidence="3" type="ORF">GCM10022210_18740</name>
</gene>
<dbReference type="PANTHER" id="PTHR43048">
    <property type="entry name" value="METHYLMALONYL-COA EPIMERASE"/>
    <property type="match status" value="1"/>
</dbReference>
<dbReference type="RefSeq" id="WP_259095656.1">
    <property type="nucleotide sequence ID" value="NZ_BAAAZC010000013.1"/>
</dbReference>
<evidence type="ECO:0000259" key="2">
    <source>
        <dbReference type="PROSITE" id="PS51819"/>
    </source>
</evidence>
<dbReference type="InterPro" id="IPR018146">
    <property type="entry name" value="Glyoxalase_1_CS"/>
</dbReference>
<evidence type="ECO:0000313" key="3">
    <source>
        <dbReference type="EMBL" id="GAA3969937.1"/>
    </source>
</evidence>
<proteinExistence type="predicted"/>
<accession>A0ABP7PRA4</accession>
<dbReference type="Gene3D" id="3.10.180.10">
    <property type="entry name" value="2,3-Dihydroxybiphenyl 1,2-Dioxygenase, domain 1"/>
    <property type="match status" value="1"/>
</dbReference>
<dbReference type="CDD" id="cd06587">
    <property type="entry name" value="VOC"/>
    <property type="match status" value="1"/>
</dbReference>
<dbReference type="SUPFAM" id="SSF54593">
    <property type="entry name" value="Glyoxalase/Bleomycin resistance protein/Dihydroxybiphenyl dioxygenase"/>
    <property type="match status" value="1"/>
</dbReference>
<dbReference type="PANTHER" id="PTHR43048:SF3">
    <property type="entry name" value="METHYLMALONYL-COA EPIMERASE, MITOCHONDRIAL"/>
    <property type="match status" value="1"/>
</dbReference>
<keyword evidence="1" id="KW-0479">Metal-binding</keyword>
<evidence type="ECO:0000313" key="4">
    <source>
        <dbReference type="Proteomes" id="UP001500742"/>
    </source>
</evidence>
<sequence>MSNVINLKINAIQHIGIPVTDITASQVFYRHLGFTNVMQASFTDNGGTGTCVMMQRENMTIELYQLPDAGLAEIKARSNGHIDHVAFDVSDIDEAFKVITEAGFNVLEPEPVFLQFWKNGCKYFNITGPDGERLEFNQIL</sequence>
<dbReference type="InterPro" id="IPR037523">
    <property type="entry name" value="VOC_core"/>
</dbReference>
<name>A0ABP7PRA4_9SPHI</name>
<protein>
    <submittedName>
        <fullName evidence="3">VOC family protein</fullName>
    </submittedName>
</protein>
<dbReference type="PROSITE" id="PS00934">
    <property type="entry name" value="GLYOXALASE_I_1"/>
    <property type="match status" value="1"/>
</dbReference>
<reference evidence="4" key="1">
    <citation type="journal article" date="2019" name="Int. J. Syst. Evol. Microbiol.">
        <title>The Global Catalogue of Microorganisms (GCM) 10K type strain sequencing project: providing services to taxonomists for standard genome sequencing and annotation.</title>
        <authorList>
            <consortium name="The Broad Institute Genomics Platform"/>
            <consortium name="The Broad Institute Genome Sequencing Center for Infectious Disease"/>
            <person name="Wu L."/>
            <person name="Ma J."/>
        </authorList>
    </citation>
    <scope>NUCLEOTIDE SEQUENCE [LARGE SCALE GENOMIC DNA]</scope>
    <source>
        <strain evidence="4">JCM 16601</strain>
    </source>
</reference>
<organism evidence="3 4">
    <name type="scientific">Mucilaginibacter dorajii</name>
    <dbReference type="NCBI Taxonomy" id="692994"/>
    <lineage>
        <taxon>Bacteria</taxon>
        <taxon>Pseudomonadati</taxon>
        <taxon>Bacteroidota</taxon>
        <taxon>Sphingobacteriia</taxon>
        <taxon>Sphingobacteriales</taxon>
        <taxon>Sphingobacteriaceae</taxon>
        <taxon>Mucilaginibacter</taxon>
    </lineage>
</organism>
<dbReference type="PROSITE" id="PS51819">
    <property type="entry name" value="VOC"/>
    <property type="match status" value="1"/>
</dbReference>
<feature type="domain" description="VOC" evidence="2">
    <location>
        <begin position="11"/>
        <end position="139"/>
    </location>
</feature>